<dbReference type="PANTHER" id="PTHR12873">
    <property type="entry name" value="T7-LIKE MITOCHONDRIAL DNA HELICASE"/>
    <property type="match status" value="1"/>
</dbReference>
<dbReference type="SUPFAM" id="SSF52540">
    <property type="entry name" value="P-loop containing nucleoside triphosphate hydrolases"/>
    <property type="match status" value="1"/>
</dbReference>
<name>A0A350P899_9ALTE</name>
<evidence type="ECO:0000259" key="2">
    <source>
        <dbReference type="PROSITE" id="PS51199"/>
    </source>
</evidence>
<feature type="domain" description="SF4 helicase" evidence="2">
    <location>
        <begin position="299"/>
        <end position="556"/>
    </location>
</feature>
<dbReference type="Pfam" id="PF03796">
    <property type="entry name" value="DnaB_C"/>
    <property type="match status" value="1"/>
</dbReference>
<dbReference type="Gene3D" id="3.40.50.300">
    <property type="entry name" value="P-loop containing nucleotide triphosphate hydrolases"/>
    <property type="match status" value="1"/>
</dbReference>
<dbReference type="PROSITE" id="PS50880">
    <property type="entry name" value="TOPRIM"/>
    <property type="match status" value="1"/>
</dbReference>
<sequence>MGVIEEVIEQIYDDCRIVCPKCGHDRKKKNVKTLSVTVKNDAKLYHCHHCYASGAVRIKSLYERHSQPKVVHIQTTRDNAVLEEFLSSRGIPMSAVQTEVITGEKYFNGGGNLPAVGFVYASGAERAVKWRSTQGKYFTQDGAARWLYGIEKVSKEDDQLVICEGEVDVLALSAAGVTAVSCPNGAPQKVSNNKIDPEEDGKFSYLWDAREIITTIPKIVLATDGDQAGEALAEEIARRVGRAKCWRVTFPAGCKDSNDVLVKHGADYLSDLIANPTPMPLKGVYSAQDYALEVEHIYTEGVGNGLSTGIESVDDLFTVSEGQLSVVTGLPSSGKSEFIDQIMINMAKEHHWKFAVCSFENPPHFHIAKMAEKLVGKPFFEGKSPRIEKHELDNAMKFIDEHFVFLDQKDGVVATIDSIIDRAKQAVLRLGVRGLVIDPYNYIEQDGTEEHTSISAMLTKVTTFCKAHGIHCWFVAHPAKLYPKEDGTYPVPKGMSISGSAAWFAKADLGVTVHRGEGDVEIHCWKCRFKWVGKQGVTNLEYDLLSGRYSDKPRVKEYSPESKVNWYDEVDI</sequence>
<dbReference type="GO" id="GO:0003697">
    <property type="term" value="F:single-stranded DNA binding"/>
    <property type="evidence" value="ECO:0007669"/>
    <property type="project" value="InterPro"/>
</dbReference>
<organism evidence="3 4">
    <name type="scientific">Alteromonas australica</name>
    <dbReference type="NCBI Taxonomy" id="589873"/>
    <lineage>
        <taxon>Bacteria</taxon>
        <taxon>Pseudomonadati</taxon>
        <taxon>Pseudomonadota</taxon>
        <taxon>Gammaproteobacteria</taxon>
        <taxon>Alteromonadales</taxon>
        <taxon>Alteromonadaceae</taxon>
        <taxon>Alteromonas/Salinimonas group</taxon>
        <taxon>Alteromonas</taxon>
    </lineage>
</organism>
<feature type="domain" description="Toprim" evidence="1">
    <location>
        <begin position="158"/>
        <end position="269"/>
    </location>
</feature>
<dbReference type="EMBL" id="DNAN01000610">
    <property type="protein sequence ID" value="HAW77516.1"/>
    <property type="molecule type" value="Genomic_DNA"/>
</dbReference>
<dbReference type="InterPro" id="IPR006171">
    <property type="entry name" value="TOPRIM_dom"/>
</dbReference>
<evidence type="ECO:0000313" key="3">
    <source>
        <dbReference type="EMBL" id="HAW77516.1"/>
    </source>
</evidence>
<dbReference type="Gene3D" id="3.40.1360.10">
    <property type="match status" value="1"/>
</dbReference>
<accession>A0A350P899</accession>
<dbReference type="PANTHER" id="PTHR12873:SF0">
    <property type="entry name" value="TWINKLE MTDNA HELICASE"/>
    <property type="match status" value="1"/>
</dbReference>
<reference evidence="3 4" key="1">
    <citation type="journal article" date="2018" name="Nat. Biotechnol.">
        <title>A standardized bacterial taxonomy based on genome phylogeny substantially revises the tree of life.</title>
        <authorList>
            <person name="Parks D.H."/>
            <person name="Chuvochina M."/>
            <person name="Waite D.W."/>
            <person name="Rinke C."/>
            <person name="Skarshewski A."/>
            <person name="Chaumeil P.A."/>
            <person name="Hugenholtz P."/>
        </authorList>
    </citation>
    <scope>NUCLEOTIDE SEQUENCE [LARGE SCALE GENOMIC DNA]</scope>
    <source>
        <strain evidence="3">UBA11978</strain>
    </source>
</reference>
<dbReference type="PROSITE" id="PS51199">
    <property type="entry name" value="SF4_HELICASE"/>
    <property type="match status" value="1"/>
</dbReference>
<dbReference type="Proteomes" id="UP000263517">
    <property type="component" value="Unassembled WGS sequence"/>
</dbReference>
<evidence type="ECO:0000313" key="4">
    <source>
        <dbReference type="Proteomes" id="UP000263517"/>
    </source>
</evidence>
<dbReference type="SMART" id="SM00493">
    <property type="entry name" value="TOPRIM"/>
    <property type="match status" value="1"/>
</dbReference>
<dbReference type="GO" id="GO:0006260">
    <property type="term" value="P:DNA replication"/>
    <property type="evidence" value="ECO:0007669"/>
    <property type="project" value="InterPro"/>
</dbReference>
<comment type="caution">
    <text evidence="3">The sequence shown here is derived from an EMBL/GenBank/DDBJ whole genome shotgun (WGS) entry which is preliminary data.</text>
</comment>
<evidence type="ECO:0000259" key="1">
    <source>
        <dbReference type="PROSITE" id="PS50880"/>
    </source>
</evidence>
<dbReference type="InterPro" id="IPR007694">
    <property type="entry name" value="DNA_helicase_DnaB-like_C"/>
</dbReference>
<dbReference type="CDD" id="cd01029">
    <property type="entry name" value="TOPRIM_primases"/>
    <property type="match status" value="1"/>
</dbReference>
<dbReference type="GO" id="GO:0005524">
    <property type="term" value="F:ATP binding"/>
    <property type="evidence" value="ECO:0007669"/>
    <property type="project" value="InterPro"/>
</dbReference>
<dbReference type="InterPro" id="IPR027417">
    <property type="entry name" value="P-loop_NTPase"/>
</dbReference>
<dbReference type="GO" id="GO:0043139">
    <property type="term" value="F:5'-3' DNA helicase activity"/>
    <property type="evidence" value="ECO:0007669"/>
    <property type="project" value="InterPro"/>
</dbReference>
<proteinExistence type="predicted"/>
<evidence type="ECO:0008006" key="5">
    <source>
        <dbReference type="Google" id="ProtNLM"/>
    </source>
</evidence>
<dbReference type="InterPro" id="IPR034154">
    <property type="entry name" value="TOPRIM_DnaG/twinkle"/>
</dbReference>
<gene>
    <name evidence="3" type="ORF">DCW74_17515</name>
</gene>
<dbReference type="SUPFAM" id="SSF56731">
    <property type="entry name" value="DNA primase core"/>
    <property type="match status" value="1"/>
</dbReference>
<protein>
    <recommendedName>
        <fullName evidence="5">SF4 helicase domain-containing protein</fullName>
    </recommendedName>
</protein>
<dbReference type="Pfam" id="PF13662">
    <property type="entry name" value="Toprim_4"/>
    <property type="match status" value="1"/>
</dbReference>
<dbReference type="AlphaFoldDB" id="A0A350P899"/>
<dbReference type="InterPro" id="IPR027032">
    <property type="entry name" value="Twinkle-like"/>
</dbReference>